<evidence type="ECO:0000313" key="12">
    <source>
        <dbReference type="Proteomes" id="UP000026960"/>
    </source>
</evidence>
<comment type="subcellular location">
    <subcellularLocation>
        <location evidence="1">Cell membrane</location>
        <topology evidence="1">Lipid-anchor</topology>
        <topology evidence="1">GPI-anchor</topology>
    </subcellularLocation>
</comment>
<keyword evidence="4 9" id="KW-0732">Signal</keyword>
<dbReference type="STRING" id="65489.A0A0D3GMV3"/>
<reference evidence="11" key="2">
    <citation type="submission" date="2015-03" db="UniProtKB">
        <authorList>
            <consortium name="EnsemblPlants"/>
        </authorList>
    </citation>
    <scope>IDENTIFICATION</scope>
</reference>
<evidence type="ECO:0000256" key="4">
    <source>
        <dbReference type="ARBA" id="ARBA00022729"/>
    </source>
</evidence>
<evidence type="ECO:0000313" key="11">
    <source>
        <dbReference type="EnsemblPlants" id="OBART07G04770.1"/>
    </source>
</evidence>
<dbReference type="EnsemblPlants" id="OBART07G04770.1">
    <property type="protein sequence ID" value="OBART07G04770.1"/>
    <property type="gene ID" value="OBART07G04770"/>
</dbReference>
<keyword evidence="12" id="KW-1185">Reference proteome</keyword>
<evidence type="ECO:0000256" key="9">
    <source>
        <dbReference type="SAM" id="SignalP"/>
    </source>
</evidence>
<dbReference type="PRINTS" id="PR00382">
    <property type="entry name" value="LIPIDTRNSFER"/>
</dbReference>
<accession>A0A0D3GMV3</accession>
<dbReference type="PROSITE" id="PS51257">
    <property type="entry name" value="PROKAR_LIPOPROTEIN"/>
    <property type="match status" value="1"/>
</dbReference>
<keyword evidence="5" id="KW-1015">Disulfide bond</keyword>
<dbReference type="HOGENOM" id="CLU_089796_3_1_1"/>
<dbReference type="GO" id="GO:0005886">
    <property type="term" value="C:plasma membrane"/>
    <property type="evidence" value="ECO:0007669"/>
    <property type="project" value="UniProtKB-SubCell"/>
</dbReference>
<dbReference type="eggNOG" id="ENOG502S0AW">
    <property type="taxonomic scope" value="Eukaryota"/>
</dbReference>
<dbReference type="GO" id="GO:0098552">
    <property type="term" value="C:side of membrane"/>
    <property type="evidence" value="ECO:0007669"/>
    <property type="project" value="UniProtKB-KW"/>
</dbReference>
<keyword evidence="6" id="KW-0325">Glycoprotein</keyword>
<dbReference type="PANTHER" id="PTHR33044">
    <property type="entry name" value="BIFUNCTIONAL INHIBITOR/LIPID-TRANSFER PROTEIN/SEED STORAGE 2S ALBUMIN SUPERFAMILY PROTEIN-RELATED"/>
    <property type="match status" value="1"/>
</dbReference>
<dbReference type="InterPro" id="IPR000528">
    <property type="entry name" value="Plant_nsLTP"/>
</dbReference>
<evidence type="ECO:0000256" key="7">
    <source>
        <dbReference type="ARBA" id="ARBA00023288"/>
    </source>
</evidence>
<keyword evidence="3" id="KW-0472">Membrane</keyword>
<dbReference type="AlphaFoldDB" id="A0A0D3GMV3"/>
<dbReference type="PaxDb" id="65489-OBART07G04770.1"/>
<comment type="similarity">
    <text evidence="2">Belongs to the plant LTP family.</text>
</comment>
<evidence type="ECO:0000256" key="2">
    <source>
        <dbReference type="ARBA" id="ARBA00009748"/>
    </source>
</evidence>
<dbReference type="Proteomes" id="UP000026960">
    <property type="component" value="Chromosome 7"/>
</dbReference>
<evidence type="ECO:0000256" key="8">
    <source>
        <dbReference type="SAM" id="MobiDB-lite"/>
    </source>
</evidence>
<proteinExistence type="inferred from homology"/>
<dbReference type="SUPFAM" id="SSF47699">
    <property type="entry name" value="Bifunctional inhibitor/lipid-transfer protein/seed storage 2S albumin"/>
    <property type="match status" value="1"/>
</dbReference>
<dbReference type="Pfam" id="PF14368">
    <property type="entry name" value="LTP_2"/>
    <property type="match status" value="1"/>
</dbReference>
<evidence type="ECO:0000256" key="5">
    <source>
        <dbReference type="ARBA" id="ARBA00023157"/>
    </source>
</evidence>
<feature type="region of interest" description="Disordered" evidence="8">
    <location>
        <begin position="113"/>
        <end position="141"/>
    </location>
</feature>
<dbReference type="InterPro" id="IPR016140">
    <property type="entry name" value="Bifunc_inhib/LTP/seed_store"/>
</dbReference>
<feature type="compositionally biased region" description="Low complexity" evidence="8">
    <location>
        <begin position="115"/>
        <end position="132"/>
    </location>
</feature>
<dbReference type="FunFam" id="1.10.110.10:FF:000001">
    <property type="entry name" value="Bifunctional inhibitor/lipid-transfer protein/seed storage 2S albumin superfamily protein"/>
    <property type="match status" value="1"/>
</dbReference>
<keyword evidence="7" id="KW-0449">Lipoprotein</keyword>
<dbReference type="InterPro" id="IPR043325">
    <property type="entry name" value="LTSS"/>
</dbReference>
<reference evidence="11" key="1">
    <citation type="journal article" date="2009" name="Rice">
        <title>De Novo Next Generation Sequencing of Plant Genomes.</title>
        <authorList>
            <person name="Rounsley S."/>
            <person name="Marri P.R."/>
            <person name="Yu Y."/>
            <person name="He R."/>
            <person name="Sisneros N."/>
            <person name="Goicoechea J.L."/>
            <person name="Lee S.J."/>
            <person name="Angelova A."/>
            <person name="Kudrna D."/>
            <person name="Luo M."/>
            <person name="Affourtit J."/>
            <person name="Desany B."/>
            <person name="Knight J."/>
            <person name="Niazi F."/>
            <person name="Egholm M."/>
            <person name="Wing R.A."/>
        </authorList>
    </citation>
    <scope>NUCLEOTIDE SEQUENCE [LARGE SCALE GENOMIC DNA]</scope>
    <source>
        <strain evidence="11">cv. IRGC 105608</strain>
    </source>
</reference>
<dbReference type="SMART" id="SM00499">
    <property type="entry name" value="AAI"/>
    <property type="match status" value="1"/>
</dbReference>
<name>A0A0D3GMV3_9ORYZ</name>
<dbReference type="CDD" id="cd00010">
    <property type="entry name" value="AAI_LTSS"/>
    <property type="match status" value="1"/>
</dbReference>
<evidence type="ECO:0000256" key="6">
    <source>
        <dbReference type="ARBA" id="ARBA00023180"/>
    </source>
</evidence>
<protein>
    <recommendedName>
        <fullName evidence="10">Bifunctional inhibitor/plant lipid transfer protein/seed storage helical domain-containing protein</fullName>
    </recommendedName>
</protein>
<feature type="chain" id="PRO_5002272681" description="Bifunctional inhibitor/plant lipid transfer protein/seed storage helical domain-containing protein" evidence="9">
    <location>
        <begin position="27"/>
        <end position="170"/>
    </location>
</feature>
<dbReference type="GO" id="GO:0006869">
    <property type="term" value="P:lipid transport"/>
    <property type="evidence" value="ECO:0007669"/>
    <property type="project" value="InterPro"/>
</dbReference>
<dbReference type="Gene3D" id="1.10.110.10">
    <property type="entry name" value="Plant lipid-transfer and hydrophobic proteins"/>
    <property type="match status" value="1"/>
</dbReference>
<feature type="signal peptide" evidence="9">
    <location>
        <begin position="1"/>
        <end position="26"/>
    </location>
</feature>
<dbReference type="GO" id="GO:0008289">
    <property type="term" value="F:lipid binding"/>
    <property type="evidence" value="ECO:0007669"/>
    <property type="project" value="InterPro"/>
</dbReference>
<feature type="domain" description="Bifunctional inhibitor/plant lipid transfer protein/seed storage helical" evidence="10">
    <location>
        <begin position="35"/>
        <end position="112"/>
    </location>
</feature>
<dbReference type="Gramene" id="OBART07G04770.1">
    <property type="protein sequence ID" value="OBART07G04770.1"/>
    <property type="gene ID" value="OBART07G04770"/>
</dbReference>
<sequence>MAARVAWIGAAAAVVMVALMAGGAAAQTPSSTSGCTQTLLSMSPCLNYLTGNETAPSASCCGKLGEVVKSQPECLCVALNADTAALGLSINRTRALGLPDACKVQTPPVSNCKSGAAAPPAGQTPTTPAGTGSKATPATPVGSGVAPLRISPVGILAGIVVAAVYAVSAV</sequence>
<dbReference type="InterPro" id="IPR036312">
    <property type="entry name" value="Bifun_inhib/LTP/seed_sf"/>
</dbReference>
<organism evidence="11">
    <name type="scientific">Oryza barthii</name>
    <dbReference type="NCBI Taxonomy" id="65489"/>
    <lineage>
        <taxon>Eukaryota</taxon>
        <taxon>Viridiplantae</taxon>
        <taxon>Streptophyta</taxon>
        <taxon>Embryophyta</taxon>
        <taxon>Tracheophyta</taxon>
        <taxon>Spermatophyta</taxon>
        <taxon>Magnoliopsida</taxon>
        <taxon>Liliopsida</taxon>
        <taxon>Poales</taxon>
        <taxon>Poaceae</taxon>
        <taxon>BOP clade</taxon>
        <taxon>Oryzoideae</taxon>
        <taxon>Oryzeae</taxon>
        <taxon>Oryzinae</taxon>
        <taxon>Oryza</taxon>
    </lineage>
</organism>
<evidence type="ECO:0000256" key="3">
    <source>
        <dbReference type="ARBA" id="ARBA00022622"/>
    </source>
</evidence>
<evidence type="ECO:0000256" key="1">
    <source>
        <dbReference type="ARBA" id="ARBA00004609"/>
    </source>
</evidence>
<evidence type="ECO:0000259" key="10">
    <source>
        <dbReference type="SMART" id="SM00499"/>
    </source>
</evidence>
<keyword evidence="3" id="KW-0336">GPI-anchor</keyword>